<keyword evidence="1" id="KW-0812">Transmembrane</keyword>
<feature type="transmembrane region" description="Helical" evidence="1">
    <location>
        <begin position="50"/>
        <end position="68"/>
    </location>
</feature>
<accession>A0A2M7R7J0</accession>
<evidence type="ECO:0000256" key="1">
    <source>
        <dbReference type="SAM" id="Phobius"/>
    </source>
</evidence>
<protein>
    <submittedName>
        <fullName evidence="2">Uncharacterized protein</fullName>
    </submittedName>
</protein>
<dbReference type="EMBL" id="PFLW01000021">
    <property type="protein sequence ID" value="PIY89513.1"/>
    <property type="molecule type" value="Genomic_DNA"/>
</dbReference>
<sequence>MDENKERKSFNYIGTGLGSKKEIRNLGIFTIIISVVATVAFAIIKLPTYWLWTGIVVGLVLIIASYLLPGKRE</sequence>
<organism evidence="2 3">
    <name type="scientific">Candidatus Nealsonbacteria bacterium CG_4_10_14_0_8_um_filter_37_14</name>
    <dbReference type="NCBI Taxonomy" id="1974684"/>
    <lineage>
        <taxon>Bacteria</taxon>
        <taxon>Candidatus Nealsoniibacteriota</taxon>
    </lineage>
</organism>
<reference evidence="3" key="1">
    <citation type="submission" date="2017-09" db="EMBL/GenBank/DDBJ databases">
        <title>Depth-based differentiation of microbial function through sediment-hosted aquifers and enrichment of novel symbionts in the deep terrestrial subsurface.</title>
        <authorList>
            <person name="Probst A.J."/>
            <person name="Ladd B."/>
            <person name="Jarett J.K."/>
            <person name="Geller-Mcgrath D.E."/>
            <person name="Sieber C.M.K."/>
            <person name="Emerson J.B."/>
            <person name="Anantharaman K."/>
            <person name="Thomas B.C."/>
            <person name="Malmstrom R."/>
            <person name="Stieglmeier M."/>
            <person name="Klingl A."/>
            <person name="Woyke T."/>
            <person name="Ryan C.M."/>
            <person name="Banfield J.F."/>
        </authorList>
    </citation>
    <scope>NUCLEOTIDE SEQUENCE [LARGE SCALE GENOMIC DNA]</scope>
</reference>
<gene>
    <name evidence="2" type="ORF">COY73_00710</name>
</gene>
<comment type="caution">
    <text evidence="2">The sequence shown here is derived from an EMBL/GenBank/DDBJ whole genome shotgun (WGS) entry which is preliminary data.</text>
</comment>
<proteinExistence type="predicted"/>
<feature type="transmembrane region" description="Helical" evidence="1">
    <location>
        <begin position="26"/>
        <end position="44"/>
    </location>
</feature>
<dbReference type="AlphaFoldDB" id="A0A2M7R7J0"/>
<evidence type="ECO:0000313" key="3">
    <source>
        <dbReference type="Proteomes" id="UP000230767"/>
    </source>
</evidence>
<keyword evidence="1" id="KW-0472">Membrane</keyword>
<evidence type="ECO:0000313" key="2">
    <source>
        <dbReference type="EMBL" id="PIY89513.1"/>
    </source>
</evidence>
<name>A0A2M7R7J0_9BACT</name>
<keyword evidence="1" id="KW-1133">Transmembrane helix</keyword>
<dbReference type="Proteomes" id="UP000230767">
    <property type="component" value="Unassembled WGS sequence"/>
</dbReference>